<evidence type="ECO:0000313" key="2">
    <source>
        <dbReference type="EMBL" id="PCG14316.1"/>
    </source>
</evidence>
<reference evidence="2 3" key="1">
    <citation type="submission" date="2017-09" db="EMBL/GenBank/DDBJ databases">
        <title>Sphingomonas adhaesiva DSM 7418, whole genome shotgun sequence.</title>
        <authorList>
            <person name="Feng G."/>
            <person name="Zhu H."/>
        </authorList>
    </citation>
    <scope>NUCLEOTIDE SEQUENCE [LARGE SCALE GENOMIC DNA]</scope>
    <source>
        <strain evidence="2 3">DSM 7418</strain>
    </source>
</reference>
<gene>
    <name evidence="2" type="ORF">COA07_11095</name>
</gene>
<keyword evidence="3" id="KW-1185">Reference proteome</keyword>
<feature type="region of interest" description="Disordered" evidence="1">
    <location>
        <begin position="8"/>
        <end position="47"/>
    </location>
</feature>
<dbReference type="AlphaFoldDB" id="A0A2A4I809"/>
<protein>
    <submittedName>
        <fullName evidence="2">Uncharacterized protein</fullName>
    </submittedName>
</protein>
<comment type="caution">
    <text evidence="2">The sequence shown here is derived from an EMBL/GenBank/DDBJ whole genome shotgun (WGS) entry which is preliminary data.</text>
</comment>
<evidence type="ECO:0000256" key="1">
    <source>
        <dbReference type="SAM" id="MobiDB-lite"/>
    </source>
</evidence>
<organism evidence="2 3">
    <name type="scientific">Sphingomonas adhaesiva</name>
    <dbReference type="NCBI Taxonomy" id="28212"/>
    <lineage>
        <taxon>Bacteria</taxon>
        <taxon>Pseudomonadati</taxon>
        <taxon>Pseudomonadota</taxon>
        <taxon>Alphaproteobacteria</taxon>
        <taxon>Sphingomonadales</taxon>
        <taxon>Sphingomonadaceae</taxon>
        <taxon>Sphingomonas</taxon>
    </lineage>
</organism>
<dbReference type="SUPFAM" id="SSF82171">
    <property type="entry name" value="DPP6 N-terminal domain-like"/>
    <property type="match status" value="1"/>
</dbReference>
<accession>A0A2A4I809</accession>
<evidence type="ECO:0000313" key="3">
    <source>
        <dbReference type="Proteomes" id="UP000218323"/>
    </source>
</evidence>
<sequence>MLTIATMVLPPPATAADRPSARSPDGRFVASTRPTRGTAGASGQAPASLWLTDTRTGQSRELYRGRYSNDPKRNLSSLANPDFSLDGGYVYVEADAYATSPAIHQVAVRTGAIRYVTDGALYGVLRSGPWRGFLVVQQHRYRQNGNGSFDPFVIVKPDGREVAMVPGSDGDDPERALAQWLGAKRWTVS</sequence>
<name>A0A2A4I809_9SPHN</name>
<dbReference type="Proteomes" id="UP000218323">
    <property type="component" value="Unassembled WGS sequence"/>
</dbReference>
<dbReference type="RefSeq" id="WP_066708289.1">
    <property type="nucleotide sequence ID" value="NZ_NWVC01000004.1"/>
</dbReference>
<proteinExistence type="predicted"/>
<dbReference type="EMBL" id="NWVC01000004">
    <property type="protein sequence ID" value="PCG14316.1"/>
    <property type="molecule type" value="Genomic_DNA"/>
</dbReference>